<accession>A0ACC5SSQ9</accession>
<comment type="caution">
    <text evidence="1">The sequence shown here is derived from an EMBL/GenBank/DDBJ whole genome shotgun (WGS) entry which is preliminary data.</text>
</comment>
<reference evidence="1" key="1">
    <citation type="submission" date="2021-03" db="EMBL/GenBank/DDBJ databases">
        <title>Genomic Encyclopedia of Type Strains, Phase IV (KMG-IV): sequencing the most valuable type-strain genomes for metagenomic binning, comparative biology and taxonomic classification.</title>
        <authorList>
            <person name="Goeker M."/>
        </authorList>
    </citation>
    <scope>NUCLEOTIDE SEQUENCE</scope>
    <source>
        <strain evidence="1">DSM 18131</strain>
    </source>
</reference>
<gene>
    <name evidence="1" type="ORF">J2Z19_001557</name>
</gene>
<dbReference type="EMBL" id="JAGGJR010000002">
    <property type="protein sequence ID" value="MBP1871845.1"/>
    <property type="molecule type" value="Genomic_DNA"/>
</dbReference>
<protein>
    <submittedName>
        <fullName evidence="1">Hemoglobin/transferrin/lactoferrin receptor protein</fullName>
    </submittedName>
</protein>
<evidence type="ECO:0000313" key="1">
    <source>
        <dbReference type="EMBL" id="MBP1871845.1"/>
    </source>
</evidence>
<dbReference type="Proteomes" id="UP000823773">
    <property type="component" value="Unassembled WGS sequence"/>
</dbReference>
<name>A0ACC5SSQ9_ENSAD</name>
<keyword evidence="1" id="KW-0675">Receptor</keyword>
<keyword evidence="2" id="KW-1185">Reference proteome</keyword>
<sequence>MCISQGRKGSRRLKWGDDGGRPIGRLMATTAMAICLASTLTWPSPALAQDATSQASAARSFNVPAQPLADALNVFGRQSGLQVTLAASVSRGVMSKAVVGTYAPEEALARLLSGTGIEHRISGGRTAVIGTGAAGGGAGVVPADGSTALDPISVFGNATGVGEIVISQRDLELRNPATIADVFRGEPGISVGSSLPMSQKVYVHGIEETNLAVTMDGGRQNNKVFHHNGTNLIDPSLLKAVRVDAGIAPADAGPGALGGAIAYETKDARDLLDGDGYGGFVSSNYNFNGKVFQTGISAYGMQEGLEFLGYFNFAKGDEFKAGNGSIVEGTSTDLLSGIGKVAYEFESGDRFELSHERVYDDAPRPFRANTGFISGRPPWEPRVRDYTLDRQNTVFSYTDSTPEGWWDPTVVLAYSSTRLEIPIFPRPVAPSTVSVPYPGAGETGSFNGKFENRFGFDLGSITAGVDFYNDKADLEDPFDASTERARNVGIYAQARLEPWERTRLSFGMRGDQQWFTGTTNEKWDNAGFSGNISGEYDLIEDLLTAKAGYSHVWAGVPLAENFIMNPRWNYGDGPETSKADNYAFGLVAKHDGFTVEGSLFRTDIDNARTAKYAVVRAIENHDVRSKGFELGAGYDWGDGYFKVKYANIDVSIDGKPADSDTGIYLAAPAGQFITLVAAHSFIDWGVTVGGDVEIALDNDDVVVGTPTLEGYKVFNTFVEYQPPSHSNLTLRAEIKNVFDETYSERATYGQEFGTVTPLYEPGRSFILSAKATF</sequence>
<organism evidence="1 2">
    <name type="scientific">Ensifer adhaerens</name>
    <name type="common">Sinorhizobium morelense</name>
    <dbReference type="NCBI Taxonomy" id="106592"/>
    <lineage>
        <taxon>Bacteria</taxon>
        <taxon>Pseudomonadati</taxon>
        <taxon>Pseudomonadota</taxon>
        <taxon>Alphaproteobacteria</taxon>
        <taxon>Hyphomicrobiales</taxon>
        <taxon>Rhizobiaceae</taxon>
        <taxon>Sinorhizobium/Ensifer group</taxon>
        <taxon>Ensifer</taxon>
    </lineage>
</organism>
<proteinExistence type="predicted"/>
<evidence type="ECO:0000313" key="2">
    <source>
        <dbReference type="Proteomes" id="UP000823773"/>
    </source>
</evidence>